<evidence type="ECO:0000259" key="3">
    <source>
        <dbReference type="Pfam" id="PF01612"/>
    </source>
</evidence>
<dbReference type="InterPro" id="IPR012337">
    <property type="entry name" value="RNaseH-like_sf"/>
</dbReference>
<name>A0AAP0RR48_LIQFO</name>
<dbReference type="GO" id="GO:0003676">
    <property type="term" value="F:nucleic acid binding"/>
    <property type="evidence" value="ECO:0007669"/>
    <property type="project" value="InterPro"/>
</dbReference>
<protein>
    <recommendedName>
        <fullName evidence="3">3'-5' exonuclease domain-containing protein</fullName>
    </recommendedName>
</protein>
<dbReference type="SUPFAM" id="SSF53098">
    <property type="entry name" value="Ribonuclease H-like"/>
    <property type="match status" value="1"/>
</dbReference>
<dbReference type="GO" id="GO:0006139">
    <property type="term" value="P:nucleobase-containing compound metabolic process"/>
    <property type="evidence" value="ECO:0007669"/>
    <property type="project" value="InterPro"/>
</dbReference>
<dbReference type="Proteomes" id="UP001415857">
    <property type="component" value="Unassembled WGS sequence"/>
</dbReference>
<dbReference type="GO" id="GO:0008408">
    <property type="term" value="F:3'-5' exonuclease activity"/>
    <property type="evidence" value="ECO:0007669"/>
    <property type="project" value="InterPro"/>
</dbReference>
<dbReference type="InterPro" id="IPR036397">
    <property type="entry name" value="RNaseH_sf"/>
</dbReference>
<dbReference type="CDD" id="cd06141">
    <property type="entry name" value="WRN_exo"/>
    <property type="match status" value="1"/>
</dbReference>
<reference evidence="4 5" key="1">
    <citation type="journal article" date="2024" name="Plant J.">
        <title>Genome sequences and population genomics reveal climatic adaptation and genomic divergence between two closely related sweetgum species.</title>
        <authorList>
            <person name="Xu W.Q."/>
            <person name="Ren C.Q."/>
            <person name="Zhang X.Y."/>
            <person name="Comes H.P."/>
            <person name="Liu X.H."/>
            <person name="Li Y.G."/>
            <person name="Kettle C.J."/>
            <person name="Jalonen R."/>
            <person name="Gaisberger H."/>
            <person name="Ma Y.Z."/>
            <person name="Qiu Y.X."/>
        </authorList>
    </citation>
    <scope>NUCLEOTIDE SEQUENCE [LARGE SCALE GENOMIC DNA]</scope>
    <source>
        <strain evidence="4">Hangzhou</strain>
    </source>
</reference>
<evidence type="ECO:0000313" key="5">
    <source>
        <dbReference type="Proteomes" id="UP001415857"/>
    </source>
</evidence>
<dbReference type="Gene3D" id="3.30.420.10">
    <property type="entry name" value="Ribonuclease H-like superfamily/Ribonuclease H"/>
    <property type="match status" value="1"/>
</dbReference>
<dbReference type="Pfam" id="PF01612">
    <property type="entry name" value="DNA_pol_A_exo1"/>
    <property type="match status" value="1"/>
</dbReference>
<gene>
    <name evidence="4" type="ORF">L1049_003739</name>
</gene>
<dbReference type="AlphaFoldDB" id="A0AAP0RR48"/>
<keyword evidence="2" id="KW-0378">Hydrolase</keyword>
<dbReference type="InterPro" id="IPR002562">
    <property type="entry name" value="3'-5'_exonuclease_dom"/>
</dbReference>
<evidence type="ECO:0000256" key="2">
    <source>
        <dbReference type="ARBA" id="ARBA00022801"/>
    </source>
</evidence>
<dbReference type="PANTHER" id="PTHR13620">
    <property type="entry name" value="3-5 EXONUCLEASE"/>
    <property type="match status" value="1"/>
</dbReference>
<organism evidence="4 5">
    <name type="scientific">Liquidambar formosana</name>
    <name type="common">Formosan gum</name>
    <dbReference type="NCBI Taxonomy" id="63359"/>
    <lineage>
        <taxon>Eukaryota</taxon>
        <taxon>Viridiplantae</taxon>
        <taxon>Streptophyta</taxon>
        <taxon>Embryophyta</taxon>
        <taxon>Tracheophyta</taxon>
        <taxon>Spermatophyta</taxon>
        <taxon>Magnoliopsida</taxon>
        <taxon>eudicotyledons</taxon>
        <taxon>Gunneridae</taxon>
        <taxon>Pentapetalae</taxon>
        <taxon>Saxifragales</taxon>
        <taxon>Altingiaceae</taxon>
        <taxon>Liquidambar</taxon>
    </lineage>
</organism>
<feature type="domain" description="3'-5' exonuclease" evidence="3">
    <location>
        <begin position="27"/>
        <end position="195"/>
    </location>
</feature>
<proteinExistence type="predicted"/>
<accession>A0AAP0RR48</accession>
<dbReference type="EMBL" id="JBBPBK010000007">
    <property type="protein sequence ID" value="KAK9280849.1"/>
    <property type="molecule type" value="Genomic_DNA"/>
</dbReference>
<evidence type="ECO:0000256" key="1">
    <source>
        <dbReference type="ARBA" id="ARBA00022722"/>
    </source>
</evidence>
<keyword evidence="1" id="KW-0540">Nuclease</keyword>
<dbReference type="PANTHER" id="PTHR13620:SF121">
    <property type="entry name" value="EMB|CAB82946.1-RELATED"/>
    <property type="match status" value="1"/>
</dbReference>
<dbReference type="InterPro" id="IPR051132">
    <property type="entry name" value="3-5_Exonuclease_domain"/>
</dbReference>
<comment type="caution">
    <text evidence="4">The sequence shown here is derived from an EMBL/GenBank/DDBJ whole genome shotgun (WGS) entry which is preliminary data.</text>
</comment>
<dbReference type="GO" id="GO:0005737">
    <property type="term" value="C:cytoplasm"/>
    <property type="evidence" value="ECO:0007669"/>
    <property type="project" value="TreeGrafter"/>
</dbReference>
<sequence>MSTVSSVSVGGVYITATVTKRDSDVDSDPKDFLSNVENKKKVIGLDTEWALMEDSSGVVKSKIAILQLCDGDQCLIIQLLHLNSIPRSLLNFLRHSDFTFVGIGIKENLAKLEKDYGLGCKNAVELGPWAAKVMQKPHLSGWGVDELADGVASLYLQAKPTSVIFNDWSANYLNKKQVKFATVNVYAYFKIGNKLLGD</sequence>
<dbReference type="GO" id="GO:0005634">
    <property type="term" value="C:nucleus"/>
    <property type="evidence" value="ECO:0007669"/>
    <property type="project" value="TreeGrafter"/>
</dbReference>
<evidence type="ECO:0000313" key="4">
    <source>
        <dbReference type="EMBL" id="KAK9280849.1"/>
    </source>
</evidence>
<keyword evidence="5" id="KW-1185">Reference proteome</keyword>